<name>A0ABY6F1C6_9ACTN</name>
<geneLocation type="plasmid" evidence="2 3">
    <name>punmamed2</name>
</geneLocation>
<organism evidence="2 3">
    <name type="scientific">Streptomyces albidocamelliae</name>
    <dbReference type="NCBI Taxonomy" id="2981135"/>
    <lineage>
        <taxon>Bacteria</taxon>
        <taxon>Bacillati</taxon>
        <taxon>Actinomycetota</taxon>
        <taxon>Actinomycetes</taxon>
        <taxon>Kitasatosporales</taxon>
        <taxon>Streptomycetaceae</taxon>
        <taxon>Streptomyces</taxon>
    </lineage>
</organism>
<reference evidence="2" key="1">
    <citation type="submission" date="2022-10" db="EMBL/GenBank/DDBJ databases">
        <authorList>
            <person name="Mo P."/>
        </authorList>
    </citation>
    <scope>NUCLEOTIDE SEQUENCE</scope>
    <source>
        <strain evidence="2">HUAS 14-6</strain>
        <plasmid evidence="2">punmamed2</plasmid>
    </source>
</reference>
<sequence length="69" mass="6985">MRKRLMPTAAPATMTTASCASEAAGDDETAPGPAPAPSSPYDGSPHGFATARRALEYDGKAFDNGSGRA</sequence>
<accession>A0ABY6F1C6</accession>
<dbReference type="RefSeq" id="WP_263280308.1">
    <property type="nucleotide sequence ID" value="NZ_CP106796.1"/>
</dbReference>
<gene>
    <name evidence="2" type="ORF">N8I86_38575</name>
</gene>
<keyword evidence="2" id="KW-0614">Plasmid</keyword>
<feature type="compositionally biased region" description="Low complexity" evidence="1">
    <location>
        <begin position="1"/>
        <end position="17"/>
    </location>
</feature>
<dbReference type="Proteomes" id="UP001060733">
    <property type="component" value="Plasmid punmamed2"/>
</dbReference>
<dbReference type="PROSITE" id="PS51257">
    <property type="entry name" value="PROKAR_LIPOPROTEIN"/>
    <property type="match status" value="1"/>
</dbReference>
<evidence type="ECO:0000313" key="2">
    <source>
        <dbReference type="EMBL" id="UXY40471.1"/>
    </source>
</evidence>
<protein>
    <submittedName>
        <fullName evidence="2">Uncharacterized protein</fullName>
    </submittedName>
</protein>
<feature type="region of interest" description="Disordered" evidence="1">
    <location>
        <begin position="1"/>
        <end position="49"/>
    </location>
</feature>
<evidence type="ECO:0000256" key="1">
    <source>
        <dbReference type="SAM" id="MobiDB-lite"/>
    </source>
</evidence>
<dbReference type="EMBL" id="CP106796">
    <property type="protein sequence ID" value="UXY40471.1"/>
    <property type="molecule type" value="Genomic_DNA"/>
</dbReference>
<proteinExistence type="predicted"/>
<evidence type="ECO:0000313" key="3">
    <source>
        <dbReference type="Proteomes" id="UP001060733"/>
    </source>
</evidence>
<keyword evidence="3" id="KW-1185">Reference proteome</keyword>